<gene>
    <name evidence="2" type="ORF">M9Y10_036716</name>
</gene>
<reference evidence="2 3" key="1">
    <citation type="submission" date="2024-04" db="EMBL/GenBank/DDBJ databases">
        <title>Tritrichomonas musculus Genome.</title>
        <authorList>
            <person name="Alves-Ferreira E."/>
            <person name="Grigg M."/>
            <person name="Lorenzi H."/>
            <person name="Galac M."/>
        </authorList>
    </citation>
    <scope>NUCLEOTIDE SEQUENCE [LARGE SCALE GENOMIC DNA]</scope>
    <source>
        <strain evidence="2 3">EAF2021</strain>
    </source>
</reference>
<dbReference type="SMART" id="SM00507">
    <property type="entry name" value="HNHc"/>
    <property type="match status" value="1"/>
</dbReference>
<dbReference type="EMBL" id="JAPFFF010000060">
    <property type="protein sequence ID" value="KAK8837286.1"/>
    <property type="molecule type" value="Genomic_DNA"/>
</dbReference>
<dbReference type="Proteomes" id="UP001470230">
    <property type="component" value="Unassembled WGS sequence"/>
</dbReference>
<name>A0ABR2GUF1_9EUKA</name>
<evidence type="ECO:0000313" key="3">
    <source>
        <dbReference type="Proteomes" id="UP001470230"/>
    </source>
</evidence>
<sequence>MATIEFVPLKDFENDYEILSQYPFTIRKKRNHYEVKEFKNHYGYPSVALNGDNKLKHRLIAKQFIPNDDPDNKVEVDHKNKRRDDYHLENLRWVSRTENQINKTSHLGNIYEYVDDIPDDAIVVDTYGAHKFENYYYHDNVFYFYNGIQYRKLKIVDDKDGCKCVNVKSIENKFVRIYYNKFKKLYDLL</sequence>
<protein>
    <recommendedName>
        <fullName evidence="1">HNH nuclease domain-containing protein</fullName>
    </recommendedName>
</protein>
<dbReference type="Gene3D" id="3.90.75.20">
    <property type="match status" value="1"/>
</dbReference>
<proteinExistence type="predicted"/>
<accession>A0ABR2GUF1</accession>
<comment type="caution">
    <text evidence="2">The sequence shown here is derived from an EMBL/GenBank/DDBJ whole genome shotgun (WGS) entry which is preliminary data.</text>
</comment>
<dbReference type="InterPro" id="IPR044925">
    <property type="entry name" value="His-Me_finger_sf"/>
</dbReference>
<dbReference type="Pfam" id="PF13392">
    <property type="entry name" value="HNH_3"/>
    <property type="match status" value="1"/>
</dbReference>
<organism evidence="2 3">
    <name type="scientific">Tritrichomonas musculus</name>
    <dbReference type="NCBI Taxonomy" id="1915356"/>
    <lineage>
        <taxon>Eukaryota</taxon>
        <taxon>Metamonada</taxon>
        <taxon>Parabasalia</taxon>
        <taxon>Tritrichomonadida</taxon>
        <taxon>Tritrichomonadidae</taxon>
        <taxon>Tritrichomonas</taxon>
    </lineage>
</organism>
<keyword evidence="3" id="KW-1185">Reference proteome</keyword>
<feature type="domain" description="HNH nuclease" evidence="1">
    <location>
        <begin position="50"/>
        <end position="100"/>
    </location>
</feature>
<evidence type="ECO:0000259" key="1">
    <source>
        <dbReference type="SMART" id="SM00507"/>
    </source>
</evidence>
<dbReference type="SUPFAM" id="SSF54060">
    <property type="entry name" value="His-Me finger endonucleases"/>
    <property type="match status" value="1"/>
</dbReference>
<dbReference type="InterPro" id="IPR003615">
    <property type="entry name" value="HNH_nuc"/>
</dbReference>
<evidence type="ECO:0000313" key="2">
    <source>
        <dbReference type="EMBL" id="KAK8837286.1"/>
    </source>
</evidence>